<name>A0A0F5FX33_9HYPH</name>
<accession>A0A0F5FX33</accession>
<dbReference type="STRING" id="443610.VE25_03735"/>
<dbReference type="AlphaFoldDB" id="A0A0F5FX33"/>
<comment type="caution">
    <text evidence="2">The sequence shown here is derived from an EMBL/GenBank/DDBJ whole genome shotgun (WGS) entry which is preliminary data.</text>
</comment>
<organism evidence="2 3">
    <name type="scientific">Devosia geojensis</name>
    <dbReference type="NCBI Taxonomy" id="443610"/>
    <lineage>
        <taxon>Bacteria</taxon>
        <taxon>Pseudomonadati</taxon>
        <taxon>Pseudomonadota</taxon>
        <taxon>Alphaproteobacteria</taxon>
        <taxon>Hyphomicrobiales</taxon>
        <taxon>Devosiaceae</taxon>
        <taxon>Devosia</taxon>
    </lineage>
</organism>
<proteinExistence type="predicted"/>
<evidence type="ECO:0000313" key="3">
    <source>
        <dbReference type="Proteomes" id="UP000033632"/>
    </source>
</evidence>
<protein>
    <submittedName>
        <fullName evidence="2">Uncharacterized protein</fullName>
    </submittedName>
</protein>
<reference evidence="2 3" key="1">
    <citation type="submission" date="2015-03" db="EMBL/GenBank/DDBJ databases">
        <authorList>
            <person name="Hassan Y.I."/>
            <person name="Lepp D."/>
            <person name="Li X.-Z."/>
            <person name="Zhou T."/>
        </authorList>
    </citation>
    <scope>NUCLEOTIDE SEQUENCE [LARGE SCALE GENOMIC DNA]</scope>
    <source>
        <strain evidence="2 3">BD-c194</strain>
    </source>
</reference>
<dbReference type="InterPro" id="IPR028082">
    <property type="entry name" value="Peripla_BP_I"/>
</dbReference>
<gene>
    <name evidence="2" type="ORF">VE25_03735</name>
</gene>
<dbReference type="SUPFAM" id="SSF53822">
    <property type="entry name" value="Periplasmic binding protein-like I"/>
    <property type="match status" value="1"/>
</dbReference>
<keyword evidence="3" id="KW-1185">Reference proteome</keyword>
<feature type="non-terminal residue" evidence="2">
    <location>
        <position position="146"/>
    </location>
</feature>
<evidence type="ECO:0000313" key="2">
    <source>
        <dbReference type="EMBL" id="KKB13105.1"/>
    </source>
</evidence>
<sequence>MASRAVSAGAEEAGETKPTPAARPEPLNAPMVSPVQSAPTAAVTVSVLITRSAAAAAAAAADRVINTETVTAAVGALCTGDTIGAFNGSGLAAGVGFVSPASSAPALTALEANDPVFPTTPPAPPQGVTIAHFRPPRALTAPPTAL</sequence>
<dbReference type="Proteomes" id="UP000033632">
    <property type="component" value="Unassembled WGS sequence"/>
</dbReference>
<dbReference type="EMBL" id="JZEX01000047">
    <property type="protein sequence ID" value="KKB13105.1"/>
    <property type="molecule type" value="Genomic_DNA"/>
</dbReference>
<feature type="region of interest" description="Disordered" evidence="1">
    <location>
        <begin position="1"/>
        <end position="30"/>
    </location>
</feature>
<dbReference type="Gene3D" id="3.40.50.2300">
    <property type="match status" value="1"/>
</dbReference>
<evidence type="ECO:0000256" key="1">
    <source>
        <dbReference type="SAM" id="MobiDB-lite"/>
    </source>
</evidence>